<keyword evidence="7" id="KW-1185">Reference proteome</keyword>
<dbReference type="InterPro" id="IPR035965">
    <property type="entry name" value="PAS-like_dom_sf"/>
</dbReference>
<evidence type="ECO:0000256" key="1">
    <source>
        <dbReference type="ARBA" id="ARBA00022630"/>
    </source>
</evidence>
<feature type="region of interest" description="Disordered" evidence="4">
    <location>
        <begin position="1"/>
        <end position="58"/>
    </location>
</feature>
<accession>A0AB34KTC0</accession>
<gene>
    <name evidence="6" type="ORF">WHR41_04100</name>
</gene>
<dbReference type="Pfam" id="PF13426">
    <property type="entry name" value="PAS_9"/>
    <property type="match status" value="1"/>
</dbReference>
<dbReference type="NCBIfam" id="TIGR00229">
    <property type="entry name" value="sensory_box"/>
    <property type="match status" value="1"/>
</dbReference>
<dbReference type="PANTHER" id="PTHR47429:SF9">
    <property type="entry name" value="PAS DOMAIN-CONTAINING PROTEIN"/>
    <property type="match status" value="1"/>
</dbReference>
<evidence type="ECO:0000256" key="2">
    <source>
        <dbReference type="ARBA" id="ARBA00022643"/>
    </source>
</evidence>
<dbReference type="EMBL" id="JAAQHG020000012">
    <property type="protein sequence ID" value="KAL1587006.1"/>
    <property type="molecule type" value="Genomic_DNA"/>
</dbReference>
<feature type="region of interest" description="Disordered" evidence="4">
    <location>
        <begin position="557"/>
        <end position="587"/>
    </location>
</feature>
<dbReference type="SUPFAM" id="SSF55785">
    <property type="entry name" value="PYP-like sensor domain (PAS domain)"/>
    <property type="match status" value="1"/>
</dbReference>
<proteinExistence type="predicted"/>
<dbReference type="Proteomes" id="UP000803884">
    <property type="component" value="Unassembled WGS sequence"/>
</dbReference>
<reference evidence="6 7" key="1">
    <citation type="journal article" date="2020" name="Microbiol. Resour. Announc.">
        <title>Draft Genome Sequence of a Cladosporium Species Isolated from the Mesophotic Ascidian Didemnum maculosum.</title>
        <authorList>
            <person name="Gioti A."/>
            <person name="Siaperas R."/>
            <person name="Nikolaivits E."/>
            <person name="Le Goff G."/>
            <person name="Ouazzani J."/>
            <person name="Kotoulas G."/>
            <person name="Topakas E."/>
        </authorList>
    </citation>
    <scope>NUCLEOTIDE SEQUENCE [LARGE SCALE GENOMIC DNA]</scope>
    <source>
        <strain evidence="6 7">TM138-S3</strain>
    </source>
</reference>
<keyword evidence="3" id="KW-0157">Chromophore</keyword>
<protein>
    <recommendedName>
        <fullName evidence="5">PAC domain-containing protein</fullName>
    </recommendedName>
</protein>
<keyword evidence="2" id="KW-0288">FMN</keyword>
<feature type="domain" description="PAC" evidence="5">
    <location>
        <begin position="268"/>
        <end position="322"/>
    </location>
</feature>
<dbReference type="GeneID" id="96005544"/>
<comment type="caution">
    <text evidence="6">The sequence shown here is derived from an EMBL/GenBank/DDBJ whole genome shotgun (WGS) entry which is preliminary data.</text>
</comment>
<feature type="region of interest" description="Disordered" evidence="4">
    <location>
        <begin position="369"/>
        <end position="393"/>
    </location>
</feature>
<dbReference type="InterPro" id="IPR000014">
    <property type="entry name" value="PAS"/>
</dbReference>
<dbReference type="GO" id="GO:0005634">
    <property type="term" value="C:nucleus"/>
    <property type="evidence" value="ECO:0007669"/>
    <property type="project" value="TreeGrafter"/>
</dbReference>
<dbReference type="AlphaFoldDB" id="A0AB34KTC0"/>
<evidence type="ECO:0000313" key="6">
    <source>
        <dbReference type="EMBL" id="KAL1587006.1"/>
    </source>
</evidence>
<dbReference type="RefSeq" id="XP_069230111.1">
    <property type="nucleotide sequence ID" value="XM_069372706.1"/>
</dbReference>
<evidence type="ECO:0000256" key="4">
    <source>
        <dbReference type="SAM" id="MobiDB-lite"/>
    </source>
</evidence>
<dbReference type="PROSITE" id="PS50113">
    <property type="entry name" value="PAC"/>
    <property type="match status" value="1"/>
</dbReference>
<sequence length="587" mass="64767">MEARAAAPAFRPAPRDVSRPTSVEPPLVFDDIPEEDPNDQYTEPTTGFGSGLEEQGSYDLKPPPPNVAHNNIETLALRFFSVEHLNTILEDPALSARFSKFLHQYRAAQAPKLTQYFEAKKAQTAVAYANAVAEQISSRDGKAPYAAATLDERFEAQMRETVEALVEDALPAYVTHRLTLIATESLVKEITGNNAPIMRELIPSLAEVYCITDPSMPDNPIVYASQEFYNTSQYGKDYVLGRNCRFLQGPKTSNASVRRMIEALTTGQEITETILNYRRDGSPFMNLLLIAPLYDNKGDVRYFLGCQIDVSSLIDEGRGLESFATLLSKQRSESRYGDSLKKDPKHMLSEFGAALNEEEGNIIKNRTRSFSEEGVRPSSAMSGGGGSVRTPRRRLGMDDAASDRHLWPDTALGPSGRLPGVYQNYFLVRPYPSLRITFTSPALRIPGLLQTKFLDRIGGPESVREGLLESFAHGTGVTAKITWLSSNNGGLEGKPRWIHCTPLLGSDEKVGVWMVVMVDNEEITGGLRRSVDVTATASVGAASPRFTGNKLYAEYLRREGRPGTAGTDGTSESAKEKRDVDDRFRDF</sequence>
<dbReference type="Gene3D" id="3.30.450.20">
    <property type="entry name" value="PAS domain"/>
    <property type="match status" value="1"/>
</dbReference>
<feature type="compositionally biased region" description="Low complexity" evidence="4">
    <location>
        <begin position="1"/>
        <end position="12"/>
    </location>
</feature>
<evidence type="ECO:0000313" key="7">
    <source>
        <dbReference type="Proteomes" id="UP000803884"/>
    </source>
</evidence>
<dbReference type="PANTHER" id="PTHR47429">
    <property type="entry name" value="PROTEIN TWIN LOV 1"/>
    <property type="match status" value="1"/>
</dbReference>
<organism evidence="6 7">
    <name type="scientific">Cladosporium halotolerans</name>
    <dbReference type="NCBI Taxonomy" id="1052096"/>
    <lineage>
        <taxon>Eukaryota</taxon>
        <taxon>Fungi</taxon>
        <taxon>Dikarya</taxon>
        <taxon>Ascomycota</taxon>
        <taxon>Pezizomycotina</taxon>
        <taxon>Dothideomycetes</taxon>
        <taxon>Dothideomycetidae</taxon>
        <taxon>Cladosporiales</taxon>
        <taxon>Cladosporiaceae</taxon>
        <taxon>Cladosporium</taxon>
    </lineage>
</organism>
<evidence type="ECO:0000256" key="3">
    <source>
        <dbReference type="ARBA" id="ARBA00022991"/>
    </source>
</evidence>
<evidence type="ECO:0000259" key="5">
    <source>
        <dbReference type="PROSITE" id="PS50113"/>
    </source>
</evidence>
<name>A0AB34KTC0_9PEZI</name>
<dbReference type="InterPro" id="IPR000700">
    <property type="entry name" value="PAS-assoc_C"/>
</dbReference>
<keyword evidence="1" id="KW-0285">Flavoprotein</keyword>
<feature type="compositionally biased region" description="Basic and acidic residues" evidence="4">
    <location>
        <begin position="573"/>
        <end position="587"/>
    </location>
</feature>